<feature type="compositionally biased region" description="Low complexity" evidence="1">
    <location>
        <begin position="181"/>
        <end position="194"/>
    </location>
</feature>
<proteinExistence type="predicted"/>
<reference evidence="2 3" key="1">
    <citation type="submission" date="2018-09" db="EMBL/GenBank/DDBJ databases">
        <title>Complete genome sequence of Euzebya sp. DY32-46 isolated from seawater of Pacific Ocean.</title>
        <authorList>
            <person name="Xu L."/>
            <person name="Wu Y.-H."/>
            <person name="Xu X.-W."/>
        </authorList>
    </citation>
    <scope>NUCLEOTIDE SEQUENCE [LARGE SCALE GENOMIC DNA]</scope>
    <source>
        <strain evidence="2 3">DY32-46</strain>
        <plasmid evidence="3">pedy32-46i</plasmid>
    </source>
</reference>
<protein>
    <submittedName>
        <fullName evidence="2">Uncharacterized protein</fullName>
    </submittedName>
</protein>
<keyword evidence="2" id="KW-0614">Plasmid</keyword>
<geneLocation type="plasmid" evidence="3">
    <name>pedy32-46i</name>
</geneLocation>
<name>A0A346Y6Y7_9ACTN</name>
<evidence type="ECO:0000313" key="3">
    <source>
        <dbReference type="Proteomes" id="UP000264006"/>
    </source>
</evidence>
<dbReference type="KEGG" id="euz:DVS28_b0494"/>
<gene>
    <name evidence="2" type="ORF">DVS28_b0494</name>
</gene>
<feature type="region of interest" description="Disordered" evidence="1">
    <location>
        <begin position="164"/>
        <end position="194"/>
    </location>
</feature>
<evidence type="ECO:0000313" key="2">
    <source>
        <dbReference type="EMBL" id="AXV10234.1"/>
    </source>
</evidence>
<evidence type="ECO:0000256" key="1">
    <source>
        <dbReference type="SAM" id="MobiDB-lite"/>
    </source>
</evidence>
<sequence length="206" mass="21504">MVAGLLSLIPRSVTIAHGTELVGLRCDPTGPIHAAMTTLSDARLPAHELGLHRSKITDGAIRHEFTASLGDLTGTMSVTPWGGDTAIGFTVRRTISPLRQTKEIVSAAVKDVTGQHDHEARTNEGLADALTASMRVACDVALEAAKARVPVVDLGPGRVVATGSWDPGRLVSHRRPEDAGSPHAPADAAAPAFDPYDAAETSLLTD</sequence>
<dbReference type="EMBL" id="CP031166">
    <property type="protein sequence ID" value="AXV10234.1"/>
    <property type="molecule type" value="Genomic_DNA"/>
</dbReference>
<dbReference type="Proteomes" id="UP000264006">
    <property type="component" value="Plasmid pEDY32-46I"/>
</dbReference>
<keyword evidence="3" id="KW-1185">Reference proteome</keyword>
<accession>A0A346Y6Y7</accession>
<organism evidence="2 3">
    <name type="scientific">Euzebya pacifica</name>
    <dbReference type="NCBI Taxonomy" id="1608957"/>
    <lineage>
        <taxon>Bacteria</taxon>
        <taxon>Bacillati</taxon>
        <taxon>Actinomycetota</taxon>
        <taxon>Nitriliruptoria</taxon>
        <taxon>Euzebyales</taxon>
    </lineage>
</organism>
<dbReference type="AlphaFoldDB" id="A0A346Y6Y7"/>